<comment type="caution">
    <text evidence="2">The sequence shown here is derived from an EMBL/GenBank/DDBJ whole genome shotgun (WGS) entry which is preliminary data.</text>
</comment>
<sequence length="318" mass="36418">MYKKRLQNKISESRWSLPILVLPTVAVWVLSCLSDFSVLPSLLCVLFSTYLMLELNNANALLRIYSRVVSCSFLLFATQFLPQLSQLTPAIVVLCMIGFLTCIFRVYQDPKGTGWIFYAFLCIGLSSILWPHILYFLPILWMVLSIDILALSPKTFTASLLGILFPNLLYSGCLIGTDHLDFLIAHYVGLQHFSPILNFNQLSGPQIVNALWIILCALIGTVHYIRQKRKDSIRTRLLYRSLMTLTWSAVAFLCLQPHHYNELMGIIIVATSPLIGHFLALTYTKWTNLAFKFLVVGTLILTIYNFIYYLWLHSLKFF</sequence>
<dbReference type="RefSeq" id="WP_130829152.1">
    <property type="nucleotide sequence ID" value="NZ_SDIK01000058.1"/>
</dbReference>
<proteinExistence type="predicted"/>
<evidence type="ECO:0008006" key="4">
    <source>
        <dbReference type="Google" id="ProtNLM"/>
    </source>
</evidence>
<evidence type="ECO:0000256" key="1">
    <source>
        <dbReference type="SAM" id="Phobius"/>
    </source>
</evidence>
<keyword evidence="1" id="KW-1133">Transmembrane helix</keyword>
<protein>
    <recommendedName>
        <fullName evidence="4">Beta-carotene 15,15'-monooxygenase</fullName>
    </recommendedName>
</protein>
<gene>
    <name evidence="2" type="ORF">ETF27_08215</name>
</gene>
<dbReference type="EMBL" id="SDIK01000058">
    <property type="protein sequence ID" value="TXJ60487.1"/>
    <property type="molecule type" value="Genomic_DNA"/>
</dbReference>
<feature type="transmembrane region" description="Helical" evidence="1">
    <location>
        <begin position="264"/>
        <end position="283"/>
    </location>
</feature>
<evidence type="ECO:0000313" key="2">
    <source>
        <dbReference type="EMBL" id="TXJ60487.1"/>
    </source>
</evidence>
<feature type="transmembrane region" description="Helical" evidence="1">
    <location>
        <begin position="290"/>
        <end position="311"/>
    </location>
</feature>
<organism evidence="2 3">
    <name type="scientific">Prevotella brunnea</name>
    <dbReference type="NCBI Taxonomy" id="2508867"/>
    <lineage>
        <taxon>Bacteria</taxon>
        <taxon>Pseudomonadati</taxon>
        <taxon>Bacteroidota</taxon>
        <taxon>Bacteroidia</taxon>
        <taxon>Bacteroidales</taxon>
        <taxon>Prevotellaceae</taxon>
        <taxon>Prevotella</taxon>
    </lineage>
</organism>
<dbReference type="PROSITE" id="PS51257">
    <property type="entry name" value="PROKAR_LIPOPROTEIN"/>
    <property type="match status" value="1"/>
</dbReference>
<accession>A0A5C8GEY4</accession>
<dbReference type="Proteomes" id="UP000321612">
    <property type="component" value="Unassembled WGS sequence"/>
</dbReference>
<dbReference type="AlphaFoldDB" id="A0A5C8GEY4"/>
<keyword evidence="3" id="KW-1185">Reference proteome</keyword>
<name>A0A5C8GEY4_9BACT</name>
<feature type="transmembrane region" description="Helical" evidence="1">
    <location>
        <begin position="237"/>
        <end position="258"/>
    </location>
</feature>
<feature type="transmembrane region" description="Helical" evidence="1">
    <location>
        <begin position="12"/>
        <end position="30"/>
    </location>
</feature>
<dbReference type="OrthoDB" id="1116060at2"/>
<reference evidence="3" key="1">
    <citation type="submission" date="2019-05" db="EMBL/GenBank/DDBJ databases">
        <title>Prevotella brunnea sp. nov., isolated from a wound of a patient.</title>
        <authorList>
            <person name="Buhl M."/>
        </authorList>
    </citation>
    <scope>NUCLEOTIDE SEQUENCE [LARGE SCALE GENOMIC DNA]</scope>
    <source>
        <strain evidence="3">A2672</strain>
    </source>
</reference>
<feature type="transmembrane region" description="Helical" evidence="1">
    <location>
        <begin position="114"/>
        <end position="133"/>
    </location>
</feature>
<keyword evidence="1" id="KW-0812">Transmembrane</keyword>
<feature type="transmembrane region" description="Helical" evidence="1">
    <location>
        <begin position="207"/>
        <end position="225"/>
    </location>
</feature>
<evidence type="ECO:0000313" key="3">
    <source>
        <dbReference type="Proteomes" id="UP000321612"/>
    </source>
</evidence>
<keyword evidence="1" id="KW-0472">Membrane</keyword>
<feature type="transmembrane region" description="Helical" evidence="1">
    <location>
        <begin position="87"/>
        <end position="107"/>
    </location>
</feature>